<dbReference type="InterPro" id="IPR009057">
    <property type="entry name" value="Homeodomain-like_sf"/>
</dbReference>
<dbReference type="AlphaFoldDB" id="A0A0P4WJ53"/>
<evidence type="ECO:0000256" key="1">
    <source>
        <dbReference type="ARBA" id="ARBA00004123"/>
    </source>
</evidence>
<dbReference type="EMBL" id="GDRN01022032">
    <property type="protein sequence ID" value="JAI67795.1"/>
    <property type="molecule type" value="Transcribed_RNA"/>
</dbReference>
<organism evidence="2">
    <name type="scientific">Scylla olivacea</name>
    <name type="common">Orange mud crab</name>
    <name type="synonym">Cancer olivacea</name>
    <dbReference type="NCBI Taxonomy" id="85551"/>
    <lineage>
        <taxon>Eukaryota</taxon>
        <taxon>Metazoa</taxon>
        <taxon>Ecdysozoa</taxon>
        <taxon>Arthropoda</taxon>
        <taxon>Crustacea</taxon>
        <taxon>Multicrustacea</taxon>
        <taxon>Malacostraca</taxon>
        <taxon>Eumalacostraca</taxon>
        <taxon>Eucarida</taxon>
        <taxon>Decapoda</taxon>
        <taxon>Pleocyemata</taxon>
        <taxon>Brachyura</taxon>
        <taxon>Eubrachyura</taxon>
        <taxon>Portunoidea</taxon>
        <taxon>Portunidae</taxon>
        <taxon>Portuninae</taxon>
        <taxon>Scylla</taxon>
    </lineage>
</organism>
<evidence type="ECO:0000313" key="2">
    <source>
        <dbReference type="EMBL" id="JAI67795.1"/>
    </source>
</evidence>
<comment type="subcellular location">
    <subcellularLocation>
        <location evidence="1">Nucleus</location>
    </subcellularLocation>
</comment>
<proteinExistence type="predicted"/>
<accession>A0A0P4WJ53</accession>
<dbReference type="GO" id="GO:0005634">
    <property type="term" value="C:nucleus"/>
    <property type="evidence" value="ECO:0007669"/>
    <property type="project" value="UniProtKB-SubCell"/>
</dbReference>
<protein>
    <recommendedName>
        <fullName evidence="3">Paired domain-containing protein</fullName>
    </recommendedName>
</protein>
<sequence length="170" mass="19309">MVLGLCSCLAAIKKRYYVRLMPPGGAKFSLYFVSYHPLNLVKMVTSKNKLKEVVILHRAGHDLSFIAHQTGVQQRTVQCLVRRFKDAREADALASLPKSGRPHKTIWKTCALISQQVLKYPKLTALELKVEKKSELLEDVSLRNIQQIFHDDLGYKLLSQQKATVKCTTE</sequence>
<reference evidence="2" key="1">
    <citation type="submission" date="2015-09" db="EMBL/GenBank/DDBJ databases">
        <title>Scylla olivacea transcriptome.</title>
        <authorList>
            <person name="Ikhwanuddin M."/>
        </authorList>
    </citation>
    <scope>NUCLEOTIDE SEQUENCE</scope>
</reference>
<evidence type="ECO:0008006" key="3">
    <source>
        <dbReference type="Google" id="ProtNLM"/>
    </source>
</evidence>
<name>A0A0P4WJ53_SCYOL</name>
<dbReference type="SUPFAM" id="SSF46689">
    <property type="entry name" value="Homeodomain-like"/>
    <property type="match status" value="1"/>
</dbReference>